<keyword evidence="6" id="KW-1185">Reference proteome</keyword>
<evidence type="ECO:0000259" key="3">
    <source>
        <dbReference type="Pfam" id="PF04967"/>
    </source>
</evidence>
<feature type="domain" description="HVO-A0563 N-terminal" evidence="4">
    <location>
        <begin position="3"/>
        <end position="149"/>
    </location>
</feature>
<organism evidence="5 6">
    <name type="scientific">Halosolutus amylolyticus</name>
    <dbReference type="NCBI Taxonomy" id="2932267"/>
    <lineage>
        <taxon>Archaea</taxon>
        <taxon>Methanobacteriati</taxon>
        <taxon>Methanobacteriota</taxon>
        <taxon>Stenosarchaea group</taxon>
        <taxon>Halobacteria</taxon>
        <taxon>Halobacteriales</taxon>
        <taxon>Natrialbaceae</taxon>
        <taxon>Halosolutus</taxon>
    </lineage>
</organism>
<name>A0ABD5PKF2_9EURY</name>
<evidence type="ECO:0000313" key="6">
    <source>
        <dbReference type="Proteomes" id="UP001595898"/>
    </source>
</evidence>
<dbReference type="InterPro" id="IPR007050">
    <property type="entry name" value="HTH_bacterioopsin"/>
</dbReference>
<evidence type="ECO:0000256" key="1">
    <source>
        <dbReference type="ARBA" id="ARBA00023015"/>
    </source>
</evidence>
<reference evidence="5 6" key="1">
    <citation type="journal article" date="2019" name="Int. J. Syst. Evol. Microbiol.">
        <title>The Global Catalogue of Microorganisms (GCM) 10K type strain sequencing project: providing services to taxonomists for standard genome sequencing and annotation.</title>
        <authorList>
            <consortium name="The Broad Institute Genomics Platform"/>
            <consortium name="The Broad Institute Genome Sequencing Center for Infectious Disease"/>
            <person name="Wu L."/>
            <person name="Ma J."/>
        </authorList>
    </citation>
    <scope>NUCLEOTIDE SEQUENCE [LARGE SCALE GENOMIC DNA]</scope>
    <source>
        <strain evidence="5 6">WLHS5</strain>
    </source>
</reference>
<accession>A0ABD5PKF2</accession>
<keyword evidence="2" id="KW-0804">Transcription</keyword>
<evidence type="ECO:0000256" key="2">
    <source>
        <dbReference type="ARBA" id="ARBA00023163"/>
    </source>
</evidence>
<comment type="caution">
    <text evidence="5">The sequence shown here is derived from an EMBL/GenBank/DDBJ whole genome shotgun (WGS) entry which is preliminary data.</text>
</comment>
<dbReference type="Pfam" id="PF04967">
    <property type="entry name" value="HTH_10"/>
    <property type="match status" value="1"/>
</dbReference>
<gene>
    <name evidence="5" type="ORF">ACFO5R_01055</name>
</gene>
<sequence length="219" mass="25065">MYEVTFRVEGDDAYSAPTRETGATIELWCNDHCDLLHVSDGDGGAADAVRSHVADLVGIRDEVRNDSELILVTADCLRKHEYDNIKQDVVAHDCLLLQPIRYKRGEKFCRVLSLTAENLADLYETLREQSTVSVESKREIETVSQDRPLMTLETVLTPLSTRQREAVVIACERGYYSIPRETTTQALAEELGVDRRTYEEFLRRAEQKLVESMVEYMYH</sequence>
<feature type="domain" description="HTH bat-type" evidence="3">
    <location>
        <begin position="159"/>
        <end position="211"/>
    </location>
</feature>
<proteinExistence type="predicted"/>
<dbReference type="AlphaFoldDB" id="A0ABD5PKF2"/>
<dbReference type="EMBL" id="JBHSFA010000001">
    <property type="protein sequence ID" value="MFC4540511.1"/>
    <property type="molecule type" value="Genomic_DNA"/>
</dbReference>
<dbReference type="PANTHER" id="PTHR34236:SF1">
    <property type="entry name" value="DIMETHYL SULFOXIDE REDUCTASE TRANSCRIPTIONAL ACTIVATOR"/>
    <property type="match status" value="1"/>
</dbReference>
<evidence type="ECO:0000259" key="4">
    <source>
        <dbReference type="Pfam" id="PF24280"/>
    </source>
</evidence>
<keyword evidence="1" id="KW-0805">Transcription regulation</keyword>
<dbReference type="Pfam" id="PF24280">
    <property type="entry name" value="HVO_A0563_N"/>
    <property type="match status" value="1"/>
</dbReference>
<dbReference type="RefSeq" id="WP_250142554.1">
    <property type="nucleotide sequence ID" value="NZ_JALIQP010000007.1"/>
</dbReference>
<evidence type="ECO:0000313" key="5">
    <source>
        <dbReference type="EMBL" id="MFC4540511.1"/>
    </source>
</evidence>
<dbReference type="PANTHER" id="PTHR34236">
    <property type="entry name" value="DIMETHYL SULFOXIDE REDUCTASE TRANSCRIPTIONAL ACTIVATOR"/>
    <property type="match status" value="1"/>
</dbReference>
<protein>
    <submittedName>
        <fullName evidence="5">Helix-turn-helix domain-containing protein</fullName>
    </submittedName>
</protein>
<dbReference type="Proteomes" id="UP001595898">
    <property type="component" value="Unassembled WGS sequence"/>
</dbReference>
<dbReference type="InterPro" id="IPR056531">
    <property type="entry name" value="HVO_A0563_N"/>
</dbReference>